<organism evidence="2 3">
    <name type="scientific">Lagenidium giganteum</name>
    <dbReference type="NCBI Taxonomy" id="4803"/>
    <lineage>
        <taxon>Eukaryota</taxon>
        <taxon>Sar</taxon>
        <taxon>Stramenopiles</taxon>
        <taxon>Oomycota</taxon>
        <taxon>Peronosporomycetes</taxon>
        <taxon>Pythiales</taxon>
        <taxon>Pythiaceae</taxon>
    </lineage>
</organism>
<reference evidence="2" key="1">
    <citation type="submission" date="2022-11" db="EMBL/GenBank/DDBJ databases">
        <authorList>
            <person name="Morgan W.R."/>
            <person name="Tartar A."/>
        </authorList>
    </citation>
    <scope>NUCLEOTIDE SEQUENCE</scope>
    <source>
        <strain evidence="2">ARSEF 373</strain>
    </source>
</reference>
<name>A0AAV2Z2X9_9STRA</name>
<proteinExistence type="predicted"/>
<dbReference type="AlphaFoldDB" id="A0AAV2Z2X9"/>
<protein>
    <submittedName>
        <fullName evidence="2">Uncharacterized protein</fullName>
    </submittedName>
</protein>
<keyword evidence="3" id="KW-1185">Reference proteome</keyword>
<gene>
    <name evidence="2" type="ORF">N0F65_008589</name>
</gene>
<sequence length="69" mass="7781">MEVDGSGVEDRHTEPVTTAKRDYGSTNIETLTNKVNQITIKQLAKDAQKQKKPKYIDTSKLLNFKSEAK</sequence>
<comment type="caution">
    <text evidence="2">The sequence shown here is derived from an EMBL/GenBank/DDBJ whole genome shotgun (WGS) entry which is preliminary data.</text>
</comment>
<evidence type="ECO:0000313" key="3">
    <source>
        <dbReference type="Proteomes" id="UP001146120"/>
    </source>
</evidence>
<feature type="region of interest" description="Disordered" evidence="1">
    <location>
        <begin position="1"/>
        <end position="24"/>
    </location>
</feature>
<feature type="compositionally biased region" description="Basic and acidic residues" evidence="1">
    <location>
        <begin position="8"/>
        <end position="23"/>
    </location>
</feature>
<evidence type="ECO:0000256" key="1">
    <source>
        <dbReference type="SAM" id="MobiDB-lite"/>
    </source>
</evidence>
<dbReference type="EMBL" id="DAKRPA010000075">
    <property type="protein sequence ID" value="DAZ99846.1"/>
    <property type="molecule type" value="Genomic_DNA"/>
</dbReference>
<dbReference type="Proteomes" id="UP001146120">
    <property type="component" value="Unassembled WGS sequence"/>
</dbReference>
<evidence type="ECO:0000313" key="2">
    <source>
        <dbReference type="EMBL" id="DAZ99846.1"/>
    </source>
</evidence>
<reference evidence="2" key="2">
    <citation type="journal article" date="2023" name="Microbiol Resour">
        <title>Decontamination and Annotation of the Draft Genome Sequence of the Oomycete Lagenidium giganteum ARSEF 373.</title>
        <authorList>
            <person name="Morgan W.R."/>
            <person name="Tartar A."/>
        </authorList>
    </citation>
    <scope>NUCLEOTIDE SEQUENCE</scope>
    <source>
        <strain evidence="2">ARSEF 373</strain>
    </source>
</reference>
<accession>A0AAV2Z2X9</accession>